<name>A0A7W3U3D6_9GAMM</name>
<accession>A0A7W3U3D6</accession>
<protein>
    <submittedName>
        <fullName evidence="1">DUF922 domain-containing protein</fullName>
    </submittedName>
</protein>
<comment type="caution">
    <text evidence="1">The sequence shown here is derived from an EMBL/GenBank/DDBJ whole genome shotgun (WGS) entry which is preliminary data.</text>
</comment>
<dbReference type="Proteomes" id="UP000552587">
    <property type="component" value="Unassembled WGS sequence"/>
</dbReference>
<gene>
    <name evidence="1" type="ORF">H4F99_06865</name>
</gene>
<evidence type="ECO:0000313" key="1">
    <source>
        <dbReference type="EMBL" id="MBB1088211.1"/>
    </source>
</evidence>
<keyword evidence="2" id="KW-1185">Reference proteome</keyword>
<evidence type="ECO:0000313" key="2">
    <source>
        <dbReference type="Proteomes" id="UP000552587"/>
    </source>
</evidence>
<sequence>MLGIGLIALPVMASDGVHLHETLEHYPIDGDNARQWHAAMQVHGPRDLVSGRAYSGFTRWYVTWSWDTYPLKDGECQVGGYQVRIELKMQLPEWTGRSEASAGLRREWDALYGRLRDHEDLHRANALAAPHALDGMLADMDEPIPCAGSRKRIDRAARDLLSRFHEADRRLDRETRHGRIAP</sequence>
<dbReference type="Pfam" id="PF06037">
    <property type="entry name" value="DUF922"/>
    <property type="match status" value="1"/>
</dbReference>
<reference evidence="1 2" key="1">
    <citation type="submission" date="2020-07" db="EMBL/GenBank/DDBJ databases">
        <authorList>
            <person name="Xu S."/>
            <person name="Li A."/>
        </authorList>
    </citation>
    <scope>NUCLEOTIDE SEQUENCE [LARGE SCALE GENOMIC DNA]</scope>
    <source>
        <strain evidence="1 2">SG-8</strain>
    </source>
</reference>
<dbReference type="AlphaFoldDB" id="A0A7W3U3D6"/>
<proteinExistence type="predicted"/>
<dbReference type="InterPro" id="IPR010321">
    <property type="entry name" value="DUF922"/>
</dbReference>
<dbReference type="EMBL" id="JACHTE010000004">
    <property type="protein sequence ID" value="MBB1088211.1"/>
    <property type="molecule type" value="Genomic_DNA"/>
</dbReference>
<organism evidence="1 2">
    <name type="scientific">Marilutibacter penaei</name>
    <dbReference type="NCBI Taxonomy" id="2759900"/>
    <lineage>
        <taxon>Bacteria</taxon>
        <taxon>Pseudomonadati</taxon>
        <taxon>Pseudomonadota</taxon>
        <taxon>Gammaproteobacteria</taxon>
        <taxon>Lysobacterales</taxon>
        <taxon>Lysobacteraceae</taxon>
        <taxon>Marilutibacter</taxon>
    </lineage>
</organism>
<dbReference type="RefSeq" id="WP_182668985.1">
    <property type="nucleotide sequence ID" value="NZ_JACHTE010000004.1"/>
</dbReference>